<dbReference type="HOGENOM" id="CLU_002472_3_1_9"/>
<dbReference type="SUPFAM" id="SSF48334">
    <property type="entry name" value="DNA repair protein MutS, domain III"/>
    <property type="match status" value="1"/>
</dbReference>
<dbReference type="GO" id="GO:0006298">
    <property type="term" value="P:mismatch repair"/>
    <property type="evidence" value="ECO:0007669"/>
    <property type="project" value="UniProtKB-UniRule"/>
</dbReference>
<dbReference type="GO" id="GO:0005829">
    <property type="term" value="C:cytosol"/>
    <property type="evidence" value="ECO:0007669"/>
    <property type="project" value="TreeGrafter"/>
</dbReference>
<dbReference type="Proteomes" id="UP000001732">
    <property type="component" value="Chromosome"/>
</dbReference>
<proteinExistence type="inferred from homology"/>
<dbReference type="RefSeq" id="WP_012543523.1">
    <property type="nucleotide sequence ID" value="NC_011295.1"/>
</dbReference>
<dbReference type="PANTHER" id="PTHR11361">
    <property type="entry name" value="DNA MISMATCH REPAIR PROTEIN MUTS FAMILY MEMBER"/>
    <property type="match status" value="1"/>
</dbReference>
<evidence type="ECO:0000313" key="12">
    <source>
        <dbReference type="Proteomes" id="UP000001732"/>
    </source>
</evidence>
<dbReference type="PIRSF" id="PIRSF037677">
    <property type="entry name" value="DNA_mis_repair_Msh6"/>
    <property type="match status" value="1"/>
</dbReference>
<dbReference type="AlphaFoldDB" id="B5Y9G1"/>
<dbReference type="Pfam" id="PF01624">
    <property type="entry name" value="MutS_I"/>
    <property type="match status" value="1"/>
</dbReference>
<dbReference type="SUPFAM" id="SSF52540">
    <property type="entry name" value="P-loop containing nucleoside triphosphate hydrolases"/>
    <property type="match status" value="1"/>
</dbReference>
<gene>
    <name evidence="11" type="primary">mutS</name>
    <name evidence="11" type="ordered locus">COPRO5265_1097</name>
</gene>
<evidence type="ECO:0000256" key="9">
    <source>
        <dbReference type="NCBIfam" id="TIGR01070"/>
    </source>
</evidence>
<keyword evidence="3" id="KW-0547">Nucleotide-binding</keyword>
<evidence type="ECO:0000256" key="5">
    <source>
        <dbReference type="ARBA" id="ARBA00022840"/>
    </source>
</evidence>
<dbReference type="InterPro" id="IPR007861">
    <property type="entry name" value="DNA_mismatch_repair_MutS_clamp"/>
</dbReference>
<dbReference type="InterPro" id="IPR036187">
    <property type="entry name" value="DNA_mismatch_repair_MutS_sf"/>
</dbReference>
<evidence type="ECO:0000259" key="10">
    <source>
        <dbReference type="PROSITE" id="PS00486"/>
    </source>
</evidence>
<organism evidence="11 12">
    <name type="scientific">Coprothermobacter proteolyticus (strain ATCC 35245 / DSM 5265 / OCM 4 / BT)</name>
    <dbReference type="NCBI Taxonomy" id="309798"/>
    <lineage>
        <taxon>Bacteria</taxon>
        <taxon>Pseudomonadati</taxon>
        <taxon>Coprothermobacterota</taxon>
        <taxon>Coprothermobacteria</taxon>
        <taxon>Coprothermobacterales</taxon>
        <taxon>Coprothermobacteraceae</taxon>
        <taxon>Coprothermobacter</taxon>
    </lineage>
</organism>
<dbReference type="NCBIfam" id="TIGR01070">
    <property type="entry name" value="mutS1"/>
    <property type="match status" value="1"/>
</dbReference>
<evidence type="ECO:0000256" key="4">
    <source>
        <dbReference type="ARBA" id="ARBA00022763"/>
    </source>
</evidence>
<dbReference type="InterPro" id="IPR016151">
    <property type="entry name" value="DNA_mismatch_repair_MutS_N"/>
</dbReference>
<dbReference type="Pfam" id="PF05192">
    <property type="entry name" value="MutS_III"/>
    <property type="match status" value="1"/>
</dbReference>
<dbReference type="InterPro" id="IPR007696">
    <property type="entry name" value="DNA_mismatch_repair_MutS_core"/>
</dbReference>
<dbReference type="GO" id="GO:0030983">
    <property type="term" value="F:mismatched DNA binding"/>
    <property type="evidence" value="ECO:0007669"/>
    <property type="project" value="InterPro"/>
</dbReference>
<keyword evidence="12" id="KW-1185">Reference proteome</keyword>
<dbReference type="Gene3D" id="1.10.1420.10">
    <property type="match status" value="2"/>
</dbReference>
<dbReference type="SUPFAM" id="SSF55271">
    <property type="entry name" value="DNA repair protein MutS, domain I"/>
    <property type="match status" value="1"/>
</dbReference>
<feature type="domain" description="DNA mismatch repair proteins mutS family" evidence="10">
    <location>
        <begin position="653"/>
        <end position="669"/>
    </location>
</feature>
<evidence type="ECO:0000256" key="1">
    <source>
        <dbReference type="ARBA" id="ARBA00006271"/>
    </source>
</evidence>
<dbReference type="STRING" id="309798.COPRO5265_1097"/>
<dbReference type="Pfam" id="PF00488">
    <property type="entry name" value="MutS_V"/>
    <property type="match status" value="1"/>
</dbReference>
<dbReference type="GO" id="GO:0140664">
    <property type="term" value="F:ATP-dependent DNA damage sensor activity"/>
    <property type="evidence" value="ECO:0007669"/>
    <property type="project" value="InterPro"/>
</dbReference>
<keyword evidence="4" id="KW-0227">DNA damage</keyword>
<keyword evidence="6" id="KW-0238">DNA-binding</keyword>
<name>B5Y9G1_COPPD</name>
<dbReference type="Gene3D" id="3.40.1170.10">
    <property type="entry name" value="DNA repair protein MutS, domain I"/>
    <property type="match status" value="1"/>
</dbReference>
<reference evidence="11 12" key="2">
    <citation type="journal article" date="2014" name="Genome Announc.">
        <title>Complete Genome Sequence of Coprothermobacter proteolyticus DSM 5265.</title>
        <authorList>
            <person name="Alexiev A."/>
            <person name="Coil D.A."/>
            <person name="Badger J.H."/>
            <person name="Enticknap J."/>
            <person name="Ward N."/>
            <person name="Robb F.T."/>
            <person name="Eisen J.A."/>
        </authorList>
    </citation>
    <scope>NUCLEOTIDE SEQUENCE [LARGE SCALE GENOMIC DNA]</scope>
    <source>
        <strain evidence="12">ATCC 35245 / DSM 5265 / OCM 4 / BT</strain>
    </source>
</reference>
<evidence type="ECO:0000256" key="7">
    <source>
        <dbReference type="ARBA" id="ARBA00023204"/>
    </source>
</evidence>
<dbReference type="InterPro" id="IPR017261">
    <property type="entry name" value="DNA_mismatch_repair_MutS/MSH"/>
</dbReference>
<dbReference type="OrthoDB" id="9802448at2"/>
<evidence type="ECO:0000256" key="3">
    <source>
        <dbReference type="ARBA" id="ARBA00022741"/>
    </source>
</evidence>
<comment type="function">
    <text evidence="8">This protein is involved in the repair of mismatches in DNA. It is possible that it carries out the mismatch recognition step. This protein has a weak ATPase activity.</text>
</comment>
<keyword evidence="7" id="KW-0234">DNA repair</keyword>
<dbReference type="Gene3D" id="3.40.50.300">
    <property type="entry name" value="P-loop containing nucleotide triphosphate hydrolases"/>
    <property type="match status" value="1"/>
</dbReference>
<dbReference type="InterPro" id="IPR007695">
    <property type="entry name" value="DNA_mismatch_repair_MutS-lik_N"/>
</dbReference>
<evidence type="ECO:0000256" key="6">
    <source>
        <dbReference type="ARBA" id="ARBA00023125"/>
    </source>
</evidence>
<dbReference type="InterPro" id="IPR000432">
    <property type="entry name" value="DNA_mismatch_repair_MutS_C"/>
</dbReference>
<dbReference type="SUPFAM" id="SSF53150">
    <property type="entry name" value="DNA repair protein MutS, domain II"/>
    <property type="match status" value="1"/>
</dbReference>
<comment type="similarity">
    <text evidence="1">Belongs to the DNA mismatch repair MutS family.</text>
</comment>
<dbReference type="InterPro" id="IPR027417">
    <property type="entry name" value="P-loop_NTPase"/>
</dbReference>
<dbReference type="Pfam" id="PF05190">
    <property type="entry name" value="MutS_IV"/>
    <property type="match status" value="1"/>
</dbReference>
<dbReference type="GO" id="GO:0005524">
    <property type="term" value="F:ATP binding"/>
    <property type="evidence" value="ECO:0007669"/>
    <property type="project" value="UniProtKB-UniRule"/>
</dbReference>
<dbReference type="PANTHER" id="PTHR11361:SF34">
    <property type="entry name" value="DNA MISMATCH REPAIR PROTEIN MSH1, MITOCHONDRIAL"/>
    <property type="match status" value="1"/>
</dbReference>
<dbReference type="KEGG" id="cpo:COPRO5265_1097"/>
<dbReference type="eggNOG" id="COG0249">
    <property type="taxonomic scope" value="Bacteria"/>
</dbReference>
<dbReference type="SMART" id="SM00533">
    <property type="entry name" value="MUTSd"/>
    <property type="match status" value="1"/>
</dbReference>
<evidence type="ECO:0000313" key="11">
    <source>
        <dbReference type="EMBL" id="ACI16871.1"/>
    </source>
</evidence>
<reference evidence="12" key="1">
    <citation type="submission" date="2008-08" db="EMBL/GenBank/DDBJ databases">
        <title>The complete genome sequence of Coprothermobacter proteolyticus strain ATCC 5245 / DSM 5265 / BT.</title>
        <authorList>
            <person name="Dodson R.J."/>
            <person name="Durkin A.S."/>
            <person name="Wu M."/>
            <person name="Eisen J."/>
            <person name="Sutton G."/>
        </authorList>
    </citation>
    <scope>NUCLEOTIDE SEQUENCE [LARGE SCALE GENOMIC DNA]</scope>
    <source>
        <strain evidence="12">ATCC 35245 / DSM 5265 / OCM 4 / BT</strain>
    </source>
</reference>
<evidence type="ECO:0000256" key="8">
    <source>
        <dbReference type="ARBA" id="ARBA00024647"/>
    </source>
</evidence>
<dbReference type="NCBIfam" id="NF003810">
    <property type="entry name" value="PRK05399.1"/>
    <property type="match status" value="1"/>
</dbReference>
<evidence type="ECO:0000256" key="2">
    <source>
        <dbReference type="ARBA" id="ARBA00021982"/>
    </source>
</evidence>
<sequence>MKDRELTPMAAQYWELKREVGNDILLAFRLGDFYEFFYDDAVKASEVLQIVLTSREFGKGNKVPMCGVPHHAFESYVSRLVSEGFKVAVCEQMEDPRKAKGLVKRDIIRIYTPSTFVEGTQEHVWLAILRVKHQMFELLFLDVSTGDFMLEKIPVTEGTNTVEDYFYTFMPRELLVPNTSADHPLIKKLLEKLYNLVVTVVDDAPSLEEIGKRYLMELKASPELHLRSEEQDHIQIPPEAVRALELVYNPVTNSKKGSLLELLDSTLTAMGHRELYRRLIAPWSNIEKINSHLDLVEFFVMHPSVLEDVRVKLRGIADLERICSVIQEGSNVKVKHLLDIKEGLQRYEQLLSSQVRDLVSKSVSDVSNVLELLNESLTGVDAEIGSGDVIKPDWDADFGELLSFARESQKWLAEFESTEKERTGIKNLKVGYNDTFGYYIEVPKSRSKDVPPYYMKRQTLVNAERFVTKELLEFESRVQDAYSRIEEKEKELFAELVKKLADSLSYLRRAAEWIAYVDVAASLSLAARKMGWTKPQIVPERILRIKNGKHPVVEWYSDVPFVPNSVELDGSVRTALVTGPNMAGKSTFLRQTAIIVLLAHMGSFVPAQEAVVPLTKKIFARMGAADEIIYGRSTFMVEMTQIARILRESDEYSLVVMDEVGRGTAVADGLAIAWAVIKELSMRKHKPFALISTHYPEIAELSADLPVLFLAAQVAETEEGLTFLYRIEQGVSDKAYGLEVAALAGVPPNVLSEASKVFQKLSSQDLFQKPEAKQMRLF</sequence>
<dbReference type="FunFam" id="3.40.1170.10:FF:000001">
    <property type="entry name" value="DNA mismatch repair protein MutS"/>
    <property type="match status" value="1"/>
</dbReference>
<protein>
    <recommendedName>
        <fullName evidence="2 9">DNA mismatch repair protein MutS</fullName>
    </recommendedName>
</protein>
<dbReference type="InterPro" id="IPR005748">
    <property type="entry name" value="DNA_mismatch_repair_MutS"/>
</dbReference>
<dbReference type="SMART" id="SM00534">
    <property type="entry name" value="MUTSac"/>
    <property type="match status" value="1"/>
</dbReference>
<dbReference type="EMBL" id="CP001145">
    <property type="protein sequence ID" value="ACI16871.1"/>
    <property type="molecule type" value="Genomic_DNA"/>
</dbReference>
<dbReference type="PROSITE" id="PS00486">
    <property type="entry name" value="DNA_MISMATCH_REPAIR_2"/>
    <property type="match status" value="1"/>
</dbReference>
<keyword evidence="5" id="KW-0067">ATP-binding</keyword>
<dbReference type="InterPro" id="IPR045076">
    <property type="entry name" value="MutS"/>
</dbReference>
<accession>B5Y9G1</accession>
<dbReference type="InterPro" id="IPR036678">
    <property type="entry name" value="MutS_con_dom_sf"/>
</dbReference>